<gene>
    <name evidence="1" type="ORF">CWE10_11795</name>
</gene>
<accession>A0A953I1Y3</accession>
<dbReference type="InterPro" id="IPR036102">
    <property type="entry name" value="OsmC/Ohrsf"/>
</dbReference>
<dbReference type="InterPro" id="IPR052924">
    <property type="entry name" value="OsmC/Ohr_hydroprdx_reductase"/>
</dbReference>
<protein>
    <submittedName>
        <fullName evidence="1">Osmotically inducible protein C</fullName>
    </submittedName>
</protein>
<dbReference type="PANTHER" id="PTHR35368">
    <property type="entry name" value="HYDROPEROXIDE REDUCTASE"/>
    <property type="match status" value="1"/>
</dbReference>
<dbReference type="PANTHER" id="PTHR35368:SF1">
    <property type="entry name" value="HYDROPEROXIDE REDUCTASE"/>
    <property type="match status" value="1"/>
</dbReference>
<name>A0A953I1Y3_SYMTR</name>
<evidence type="ECO:0000313" key="2">
    <source>
        <dbReference type="Proteomes" id="UP000732377"/>
    </source>
</evidence>
<dbReference type="Gene3D" id="3.30.300.20">
    <property type="match status" value="1"/>
</dbReference>
<sequence>MDKPQLVTVRCRGTWEPKVRTALRVRRFEPFYSDEPVALGGDDTAPNPMEYMMAALNGCVSVMIAVIAAEMEFKYEAVELLADGVLDVRGLMGVPGVQPHFTEVRLTVKIKTDEPRERLDELKEKVEARCPAAGLINAARVPFHSTWEYLV</sequence>
<organism evidence="1 2">
    <name type="scientific">Symbiobacterium thermophilum</name>
    <dbReference type="NCBI Taxonomy" id="2734"/>
    <lineage>
        <taxon>Bacteria</taxon>
        <taxon>Bacillati</taxon>
        <taxon>Bacillota</taxon>
        <taxon>Clostridia</taxon>
        <taxon>Eubacteriales</taxon>
        <taxon>Symbiobacteriaceae</taxon>
        <taxon>Symbiobacterium</taxon>
    </lineage>
</organism>
<reference evidence="1" key="1">
    <citation type="submission" date="2017-11" db="EMBL/GenBank/DDBJ databases">
        <title>Three new genomes from thermophilic consortium.</title>
        <authorList>
            <person name="Quaggio R."/>
            <person name="Amgarten D."/>
            <person name="Setubal J.C."/>
        </authorList>
    </citation>
    <scope>NUCLEOTIDE SEQUENCE</scope>
    <source>
        <strain evidence="1">ZCTH01-B2</strain>
    </source>
</reference>
<dbReference type="Proteomes" id="UP000732377">
    <property type="component" value="Unassembled WGS sequence"/>
</dbReference>
<dbReference type="InterPro" id="IPR003718">
    <property type="entry name" value="OsmC/Ohr_fam"/>
</dbReference>
<dbReference type="InterPro" id="IPR015946">
    <property type="entry name" value="KH_dom-like_a/b"/>
</dbReference>
<proteinExistence type="predicted"/>
<dbReference type="SUPFAM" id="SSF82784">
    <property type="entry name" value="OsmC-like"/>
    <property type="match status" value="1"/>
</dbReference>
<evidence type="ECO:0000313" key="1">
    <source>
        <dbReference type="EMBL" id="MBY6276872.1"/>
    </source>
</evidence>
<dbReference type="Pfam" id="PF02566">
    <property type="entry name" value="OsmC"/>
    <property type="match status" value="1"/>
</dbReference>
<comment type="caution">
    <text evidence="1">The sequence shown here is derived from an EMBL/GenBank/DDBJ whole genome shotgun (WGS) entry which is preliminary data.</text>
</comment>
<dbReference type="EMBL" id="PIUK01000116">
    <property type="protein sequence ID" value="MBY6276872.1"/>
    <property type="molecule type" value="Genomic_DNA"/>
</dbReference>
<dbReference type="AlphaFoldDB" id="A0A953I1Y3"/>